<gene>
    <name evidence="2" type="ORF">Pyn_34870</name>
</gene>
<comment type="caution">
    <text evidence="2">The sequence shown here is derived from an EMBL/GenBank/DDBJ whole genome shotgun (WGS) entry which is preliminary data.</text>
</comment>
<reference evidence="2 3" key="1">
    <citation type="submission" date="2018-02" db="EMBL/GenBank/DDBJ databases">
        <title>Draft genome of wild Prunus yedoensis var. nudiflora.</title>
        <authorList>
            <person name="Baek S."/>
            <person name="Kim J.-H."/>
            <person name="Choi K."/>
            <person name="Kim G.-B."/>
            <person name="Cho A."/>
            <person name="Jang H."/>
            <person name="Shin C.-H."/>
            <person name="Yu H.-J."/>
            <person name="Mun J.-H."/>
        </authorList>
    </citation>
    <scope>NUCLEOTIDE SEQUENCE [LARGE SCALE GENOMIC DNA]</scope>
    <source>
        <strain evidence="3">cv. Jeju island</strain>
        <tissue evidence="2">Leaf</tissue>
    </source>
</reference>
<dbReference type="Proteomes" id="UP000250321">
    <property type="component" value="Unassembled WGS sequence"/>
</dbReference>
<dbReference type="AlphaFoldDB" id="A0A314Y3P4"/>
<keyword evidence="1" id="KW-0812">Transmembrane</keyword>
<keyword evidence="1" id="KW-1133">Transmembrane helix</keyword>
<keyword evidence="3" id="KW-1185">Reference proteome</keyword>
<accession>A0A314Y3P4</accession>
<proteinExistence type="predicted"/>
<feature type="transmembrane region" description="Helical" evidence="1">
    <location>
        <begin position="6"/>
        <end position="30"/>
    </location>
</feature>
<evidence type="ECO:0000256" key="1">
    <source>
        <dbReference type="SAM" id="Phobius"/>
    </source>
</evidence>
<evidence type="ECO:0000313" key="3">
    <source>
        <dbReference type="Proteomes" id="UP000250321"/>
    </source>
</evidence>
<dbReference type="OrthoDB" id="1146289at2759"/>
<evidence type="ECO:0000313" key="2">
    <source>
        <dbReference type="EMBL" id="PQP98483.1"/>
    </source>
</evidence>
<name>A0A314Y3P4_PRUYE</name>
<dbReference type="EMBL" id="PJQY01001894">
    <property type="protein sequence ID" value="PQP98483.1"/>
    <property type="molecule type" value="Genomic_DNA"/>
</dbReference>
<protein>
    <submittedName>
        <fullName evidence="2">NDR1/HIN1-like protein 3</fullName>
    </submittedName>
</protein>
<organism evidence="2 3">
    <name type="scientific">Prunus yedoensis var. nudiflora</name>
    <dbReference type="NCBI Taxonomy" id="2094558"/>
    <lineage>
        <taxon>Eukaryota</taxon>
        <taxon>Viridiplantae</taxon>
        <taxon>Streptophyta</taxon>
        <taxon>Embryophyta</taxon>
        <taxon>Tracheophyta</taxon>
        <taxon>Spermatophyta</taxon>
        <taxon>Magnoliopsida</taxon>
        <taxon>eudicotyledons</taxon>
        <taxon>Gunneridae</taxon>
        <taxon>Pentapetalae</taxon>
        <taxon>rosids</taxon>
        <taxon>fabids</taxon>
        <taxon>Rosales</taxon>
        <taxon>Rosaceae</taxon>
        <taxon>Amygdaloideae</taxon>
        <taxon>Amygdaleae</taxon>
        <taxon>Prunus</taxon>
    </lineage>
</organism>
<sequence length="192" mass="21566">MAKCIGISLSTIGTLIVLGAISGFTSYLVFNGRTKHIRYEVFEASFTQFELANNNITLQYNLAINASATNPNKKGAYHFEQVMTVAYFGFKNNILSASTFERFDLPHNRVAYLASSENQALRVDLMADEVSKLRSATVFDMMWVASGRSSTKLGRRHAHFNYNAICYLKVPLISDGKFAQRFNVTMCTVHKH</sequence>
<keyword evidence="1" id="KW-0472">Membrane</keyword>